<dbReference type="PROSITE" id="PS51257">
    <property type="entry name" value="PROKAR_LIPOPROTEIN"/>
    <property type="match status" value="1"/>
</dbReference>
<reference evidence="2 3" key="1">
    <citation type="submission" date="2022-05" db="EMBL/GenBank/DDBJ databases">
        <title>Flavobacterium sp., isolated from activated sludge.</title>
        <authorList>
            <person name="Ran Q."/>
        </authorList>
    </citation>
    <scope>NUCLEOTIDE SEQUENCE [LARGE SCALE GENOMIC DNA]</scope>
    <source>
        <strain evidence="2 3">HXWNR70</strain>
    </source>
</reference>
<name>A0ABT0TMY5_9FLAO</name>
<protein>
    <recommendedName>
        <fullName evidence="4">Lipoprotein</fullName>
    </recommendedName>
</protein>
<proteinExistence type="predicted"/>
<feature type="chain" id="PRO_5045798566" description="Lipoprotein" evidence="1">
    <location>
        <begin position="21"/>
        <end position="409"/>
    </location>
</feature>
<comment type="caution">
    <text evidence="2">The sequence shown here is derived from an EMBL/GenBank/DDBJ whole genome shotgun (WGS) entry which is preliminary data.</text>
</comment>
<keyword evidence="1" id="KW-0732">Signal</keyword>
<evidence type="ECO:0000313" key="2">
    <source>
        <dbReference type="EMBL" id="MCL9808735.1"/>
    </source>
</evidence>
<gene>
    <name evidence="2" type="ORF">NAT50_05120</name>
</gene>
<feature type="signal peptide" evidence="1">
    <location>
        <begin position="1"/>
        <end position="20"/>
    </location>
</feature>
<sequence>MKKGFYFAGLLVLLSCSPEAGSEIEGGEGNSNSTSVQETQQAKQFYHSKGVQFKFRSYCRLDDNNNNHGSTIFQLIEEDSKIAFLAHNSVYAISLQSYNFMTNVQGEIATPATASSSGLVLDLKGDFYVNEANQLTSISYENPYGMGAIGEGTAKFINHSLNTNNGPYSPLASGYMFYLGNTFYMLSAGLNSNSGAPSLYTRNNTTSTWSSQLVPGFVLDTNNNYCTSHILKVGNTVYWSWINYDTSLDNGKMNIISFDGTNFSSVTTLTGIGTVGLSGIDRKNTVFLTENSATPNQPFIVMKRYGTATYDIFKFTGSAITSVVSNITVTPGFKDIAIVNDVIYILCNDEKLYKVSGSSLIATNFSAIGSEAVTAIEPTTSGLLVAIHKYINSTPQPKDVSDVILIPNN</sequence>
<evidence type="ECO:0000256" key="1">
    <source>
        <dbReference type="SAM" id="SignalP"/>
    </source>
</evidence>
<organism evidence="2 3">
    <name type="scientific">Flavobacterium luminosum</name>
    <dbReference type="NCBI Taxonomy" id="2949086"/>
    <lineage>
        <taxon>Bacteria</taxon>
        <taxon>Pseudomonadati</taxon>
        <taxon>Bacteroidota</taxon>
        <taxon>Flavobacteriia</taxon>
        <taxon>Flavobacteriales</taxon>
        <taxon>Flavobacteriaceae</taxon>
        <taxon>Flavobacterium</taxon>
    </lineage>
</organism>
<dbReference type="Proteomes" id="UP001317191">
    <property type="component" value="Unassembled WGS sequence"/>
</dbReference>
<evidence type="ECO:0008006" key="4">
    <source>
        <dbReference type="Google" id="ProtNLM"/>
    </source>
</evidence>
<dbReference type="RefSeq" id="WP_250592080.1">
    <property type="nucleotide sequence ID" value="NZ_JAMLJM010000003.1"/>
</dbReference>
<keyword evidence="3" id="KW-1185">Reference proteome</keyword>
<dbReference type="EMBL" id="JAMLJM010000003">
    <property type="protein sequence ID" value="MCL9808735.1"/>
    <property type="molecule type" value="Genomic_DNA"/>
</dbReference>
<evidence type="ECO:0000313" key="3">
    <source>
        <dbReference type="Proteomes" id="UP001317191"/>
    </source>
</evidence>
<accession>A0ABT0TMY5</accession>